<dbReference type="GO" id="GO:0020037">
    <property type="term" value="F:heme binding"/>
    <property type="evidence" value="ECO:0007669"/>
    <property type="project" value="InterPro"/>
</dbReference>
<evidence type="ECO:0000256" key="4">
    <source>
        <dbReference type="PROSITE-ProRule" id="PRU00433"/>
    </source>
</evidence>
<evidence type="ECO:0000256" key="6">
    <source>
        <dbReference type="SAM" id="SignalP"/>
    </source>
</evidence>
<sequence>MKTLSIMLLISAALGGLSGGSAFAAGNPCAGKPEIDAKSITRPQGYKPYAGDHKELAKAGEKLWNDTKLSSNGFSCNTCHQNHGAFQESFAKPFPHQVAMAKDKAGMKSVHLDEMIQACMVMPMAAKPLPWNSRELAALTAYTQDMQKTFKPGAKAPANPCSAKPANPCATKPANPCATK</sequence>
<feature type="domain" description="Cytochrome c" evidence="7">
    <location>
        <begin position="55"/>
        <end position="147"/>
    </location>
</feature>
<feature type="signal peptide" evidence="6">
    <location>
        <begin position="1"/>
        <end position="24"/>
    </location>
</feature>
<keyword evidence="2 4" id="KW-0479">Metal-binding</keyword>
<organism evidence="8 9">
    <name type="scientific">Sulfurimicrobium lacus</name>
    <dbReference type="NCBI Taxonomy" id="2715678"/>
    <lineage>
        <taxon>Bacteria</taxon>
        <taxon>Pseudomonadati</taxon>
        <taxon>Pseudomonadota</taxon>
        <taxon>Betaproteobacteria</taxon>
        <taxon>Nitrosomonadales</taxon>
        <taxon>Sulfuricellaceae</taxon>
        <taxon>Sulfurimicrobium</taxon>
    </lineage>
</organism>
<evidence type="ECO:0000313" key="8">
    <source>
        <dbReference type="EMBL" id="BCB27379.1"/>
    </source>
</evidence>
<feature type="chain" id="PRO_5026190682" description="Cytochrome c domain-containing protein" evidence="6">
    <location>
        <begin position="25"/>
        <end position="180"/>
    </location>
</feature>
<dbReference type="GO" id="GO:0046872">
    <property type="term" value="F:metal ion binding"/>
    <property type="evidence" value="ECO:0007669"/>
    <property type="project" value="UniProtKB-KW"/>
</dbReference>
<evidence type="ECO:0000256" key="2">
    <source>
        <dbReference type="ARBA" id="ARBA00022723"/>
    </source>
</evidence>
<evidence type="ECO:0000256" key="3">
    <source>
        <dbReference type="ARBA" id="ARBA00023004"/>
    </source>
</evidence>
<evidence type="ECO:0000259" key="7">
    <source>
        <dbReference type="PROSITE" id="PS51007"/>
    </source>
</evidence>
<dbReference type="SUPFAM" id="SSF46626">
    <property type="entry name" value="Cytochrome c"/>
    <property type="match status" value="1"/>
</dbReference>
<dbReference type="GO" id="GO:0009055">
    <property type="term" value="F:electron transfer activity"/>
    <property type="evidence" value="ECO:0007669"/>
    <property type="project" value="InterPro"/>
</dbReference>
<gene>
    <name evidence="8" type="ORF">SKTS_22650</name>
</gene>
<name>A0A6F8VF82_9PROT</name>
<dbReference type="Pfam" id="PF21342">
    <property type="entry name" value="SoxA-TsdA_cyt-c"/>
    <property type="match status" value="1"/>
</dbReference>
<keyword evidence="3 4" id="KW-0408">Iron</keyword>
<dbReference type="AlphaFoldDB" id="A0A6F8VF82"/>
<reference evidence="9" key="1">
    <citation type="submission" date="2020-03" db="EMBL/GenBank/DDBJ databases">
        <title>Complete genome sequence of sulfur-oxidizing bacterium skT11.</title>
        <authorList>
            <person name="Kanda M."/>
            <person name="Kojima H."/>
            <person name="Fukui M."/>
        </authorList>
    </citation>
    <scope>NUCLEOTIDE SEQUENCE [LARGE SCALE GENOMIC DNA]</scope>
    <source>
        <strain evidence="9">skT11</strain>
    </source>
</reference>
<dbReference type="EMBL" id="AP022853">
    <property type="protein sequence ID" value="BCB27379.1"/>
    <property type="molecule type" value="Genomic_DNA"/>
</dbReference>
<accession>A0A6F8VF82</accession>
<protein>
    <recommendedName>
        <fullName evidence="7">Cytochrome c domain-containing protein</fullName>
    </recommendedName>
</protein>
<dbReference type="RefSeq" id="WP_173064887.1">
    <property type="nucleotide sequence ID" value="NZ_AP022853.1"/>
</dbReference>
<dbReference type="InterPro" id="IPR009056">
    <property type="entry name" value="Cyt_c-like_dom"/>
</dbReference>
<feature type="region of interest" description="Disordered" evidence="5">
    <location>
        <begin position="151"/>
        <end position="180"/>
    </location>
</feature>
<keyword evidence="9" id="KW-1185">Reference proteome</keyword>
<keyword evidence="6" id="KW-0732">Signal</keyword>
<dbReference type="Gene3D" id="1.10.760.10">
    <property type="entry name" value="Cytochrome c-like domain"/>
    <property type="match status" value="1"/>
</dbReference>
<dbReference type="PROSITE" id="PS51007">
    <property type="entry name" value="CYTC"/>
    <property type="match status" value="1"/>
</dbReference>
<dbReference type="KEGG" id="slac:SKTS_22650"/>
<dbReference type="InterPro" id="IPR036909">
    <property type="entry name" value="Cyt_c-like_dom_sf"/>
</dbReference>
<evidence type="ECO:0000256" key="1">
    <source>
        <dbReference type="ARBA" id="ARBA00022617"/>
    </source>
</evidence>
<dbReference type="Proteomes" id="UP000502260">
    <property type="component" value="Chromosome"/>
</dbReference>
<evidence type="ECO:0000256" key="5">
    <source>
        <dbReference type="SAM" id="MobiDB-lite"/>
    </source>
</evidence>
<proteinExistence type="predicted"/>
<keyword evidence="1 4" id="KW-0349">Heme</keyword>
<evidence type="ECO:0000313" key="9">
    <source>
        <dbReference type="Proteomes" id="UP000502260"/>
    </source>
</evidence>